<dbReference type="Pfam" id="PF00481">
    <property type="entry name" value="PP2C"/>
    <property type="match status" value="1"/>
</dbReference>
<dbReference type="InterPro" id="IPR015655">
    <property type="entry name" value="PP2C"/>
</dbReference>
<keyword evidence="4" id="KW-1185">Reference proteome</keyword>
<dbReference type="EMBL" id="CP133618">
    <property type="protein sequence ID" value="WMV39946.1"/>
    <property type="molecule type" value="Genomic_DNA"/>
</dbReference>
<proteinExistence type="predicted"/>
<dbReference type="Gene3D" id="3.60.40.10">
    <property type="entry name" value="PPM-type phosphatase domain"/>
    <property type="match status" value="1"/>
</dbReference>
<evidence type="ECO:0000256" key="1">
    <source>
        <dbReference type="SAM" id="Phobius"/>
    </source>
</evidence>
<dbReference type="PROSITE" id="PS51257">
    <property type="entry name" value="PROKAR_LIPOPROTEIN"/>
    <property type="match status" value="1"/>
</dbReference>
<sequence length="389" mass="43051">MMKKQIRAWNGSNFMIFGFFMACVAGILINLKVDKSKPEFKPESKLMEKLLRDVNSLKKKTMSIPTPTQNCHFATSQGRRSYQEDRVTCDLNFTIPLSGNGAATLEVRIGAVAVFDGHIGSSASNMAARIFLDKFIVNLNNNSIEQSSDLKEILKSSLVTTINDIDAEFTKARTILVAFEYHLYAGSTAVVSLIYNNHVLVANVGDSKAFLCYQKEISHENGEGDIFFSFVVMPFCAASFGLFAKELMSDHNAHRLDEKARVEASGGVFKSILDFVPLLMGHFPMTRAIGDVPLKRYDFLKAVNPYGIIADPEVTDWLSLTSKDEFLVVASDGIFESVTPQAVCDFLNEVEDYSNPSLLAHQLIQKAYLEGSNDNLSVVLVPLGSRDLL</sequence>
<dbReference type="InterPro" id="IPR001932">
    <property type="entry name" value="PPM-type_phosphatase-like_dom"/>
</dbReference>
<dbReference type="SUPFAM" id="SSF81606">
    <property type="entry name" value="PP2C-like"/>
    <property type="match status" value="1"/>
</dbReference>
<dbReference type="AlphaFoldDB" id="A0AAF0ZH49"/>
<dbReference type="GO" id="GO:0004722">
    <property type="term" value="F:protein serine/threonine phosphatase activity"/>
    <property type="evidence" value="ECO:0007669"/>
    <property type="project" value="InterPro"/>
</dbReference>
<keyword evidence="1" id="KW-0472">Membrane</keyword>
<dbReference type="PANTHER" id="PTHR47992">
    <property type="entry name" value="PROTEIN PHOSPHATASE"/>
    <property type="match status" value="1"/>
</dbReference>
<keyword evidence="1" id="KW-0812">Transmembrane</keyword>
<dbReference type="SMART" id="SM00332">
    <property type="entry name" value="PP2Cc"/>
    <property type="match status" value="1"/>
</dbReference>
<evidence type="ECO:0000313" key="4">
    <source>
        <dbReference type="Proteomes" id="UP001234989"/>
    </source>
</evidence>
<evidence type="ECO:0000313" key="3">
    <source>
        <dbReference type="EMBL" id="WMV39946.1"/>
    </source>
</evidence>
<gene>
    <name evidence="3" type="ORF">MTR67_033331</name>
</gene>
<organism evidence="3 4">
    <name type="scientific">Solanum verrucosum</name>
    <dbReference type="NCBI Taxonomy" id="315347"/>
    <lineage>
        <taxon>Eukaryota</taxon>
        <taxon>Viridiplantae</taxon>
        <taxon>Streptophyta</taxon>
        <taxon>Embryophyta</taxon>
        <taxon>Tracheophyta</taxon>
        <taxon>Spermatophyta</taxon>
        <taxon>Magnoliopsida</taxon>
        <taxon>eudicotyledons</taxon>
        <taxon>Gunneridae</taxon>
        <taxon>Pentapetalae</taxon>
        <taxon>asterids</taxon>
        <taxon>lamiids</taxon>
        <taxon>Solanales</taxon>
        <taxon>Solanaceae</taxon>
        <taxon>Solanoideae</taxon>
        <taxon>Solaneae</taxon>
        <taxon>Solanum</taxon>
    </lineage>
</organism>
<evidence type="ECO:0000259" key="2">
    <source>
        <dbReference type="PROSITE" id="PS51746"/>
    </source>
</evidence>
<feature type="transmembrane region" description="Helical" evidence="1">
    <location>
        <begin position="12"/>
        <end position="31"/>
    </location>
</feature>
<keyword evidence="1" id="KW-1133">Transmembrane helix</keyword>
<feature type="domain" description="PPM-type phosphatase" evidence="2">
    <location>
        <begin position="70"/>
        <end position="383"/>
    </location>
</feature>
<reference evidence="3" key="1">
    <citation type="submission" date="2023-08" db="EMBL/GenBank/DDBJ databases">
        <title>A de novo genome assembly of Solanum verrucosum Schlechtendal, a Mexican diploid species geographically isolated from the other diploid A-genome species in potato relatives.</title>
        <authorList>
            <person name="Hosaka K."/>
        </authorList>
    </citation>
    <scope>NUCLEOTIDE SEQUENCE</scope>
    <source>
        <tissue evidence="3">Young leaves</tissue>
    </source>
</reference>
<protein>
    <recommendedName>
        <fullName evidence="2">PPM-type phosphatase domain-containing protein</fullName>
    </recommendedName>
</protein>
<name>A0AAF0ZH49_SOLVR</name>
<accession>A0AAF0ZH49</accession>
<dbReference type="InterPro" id="IPR036457">
    <property type="entry name" value="PPM-type-like_dom_sf"/>
</dbReference>
<dbReference type="PROSITE" id="PS51746">
    <property type="entry name" value="PPM_2"/>
    <property type="match status" value="1"/>
</dbReference>
<dbReference type="CDD" id="cd00143">
    <property type="entry name" value="PP2Cc"/>
    <property type="match status" value="1"/>
</dbReference>
<dbReference type="Proteomes" id="UP001234989">
    <property type="component" value="Chromosome 7"/>
</dbReference>